<accession>A0A2G6PEM5</accession>
<gene>
    <name evidence="1" type="ORF">CSA09_04065</name>
</gene>
<proteinExistence type="predicted"/>
<protein>
    <submittedName>
        <fullName evidence="1">Uncharacterized protein</fullName>
    </submittedName>
</protein>
<dbReference type="EMBL" id="PDTV01000009">
    <property type="protein sequence ID" value="PIE82972.1"/>
    <property type="molecule type" value="Genomic_DNA"/>
</dbReference>
<reference evidence="1 2" key="1">
    <citation type="submission" date="2017-10" db="EMBL/GenBank/DDBJ databases">
        <title>Novel microbial diversity and functional potential in the marine mammal oral microbiome.</title>
        <authorList>
            <person name="Dudek N.K."/>
            <person name="Sun C.L."/>
            <person name="Burstein D."/>
            <person name="Kantor R.S."/>
            <person name="Aliaga Goltsman D.S."/>
            <person name="Bik E.M."/>
            <person name="Thomas B.C."/>
            <person name="Banfield J.F."/>
            <person name="Relman D.A."/>
        </authorList>
    </citation>
    <scope>NUCLEOTIDE SEQUENCE [LARGE SCALE GENOMIC DNA]</scope>
    <source>
        <strain evidence="1">DOLJORAL78_50_517</strain>
    </source>
</reference>
<evidence type="ECO:0000313" key="2">
    <source>
        <dbReference type="Proteomes" id="UP000229278"/>
    </source>
</evidence>
<dbReference type="Proteomes" id="UP000229278">
    <property type="component" value="Unassembled WGS sequence"/>
</dbReference>
<sequence>MPLMTGCAFFNIEFHWPDDSESQYICQPLATYCELIRHVFELECQVRRDNKFKSMVNAVPGFLRLQPAFRTLPAAQTEVVGGKSAAI</sequence>
<organism evidence="1 2">
    <name type="scientific">Candidatus Contendibacter odensensis</name>
    <dbReference type="NCBI Taxonomy" id="1400860"/>
    <lineage>
        <taxon>Bacteria</taxon>
        <taxon>Pseudomonadati</taxon>
        <taxon>Pseudomonadota</taxon>
        <taxon>Gammaproteobacteria</taxon>
        <taxon>Candidatus Competibacteraceae</taxon>
        <taxon>Candidatus Contendibacter</taxon>
    </lineage>
</organism>
<comment type="caution">
    <text evidence="1">The sequence shown here is derived from an EMBL/GenBank/DDBJ whole genome shotgun (WGS) entry which is preliminary data.</text>
</comment>
<dbReference type="AlphaFoldDB" id="A0A2G6PEM5"/>
<name>A0A2G6PEM5_9GAMM</name>
<evidence type="ECO:0000313" key="1">
    <source>
        <dbReference type="EMBL" id="PIE82972.1"/>
    </source>
</evidence>